<dbReference type="Pfam" id="PF08742">
    <property type="entry name" value="C8"/>
    <property type="match status" value="1"/>
</dbReference>
<dbReference type="Pfam" id="PF13330">
    <property type="entry name" value="Mucin2_WxxW"/>
    <property type="match status" value="2"/>
</dbReference>
<keyword evidence="2" id="KW-0964">Secreted</keyword>
<feature type="compositionally biased region" description="Polar residues" evidence="9">
    <location>
        <begin position="699"/>
        <end position="708"/>
    </location>
</feature>
<feature type="compositionally biased region" description="Low complexity" evidence="9">
    <location>
        <begin position="98"/>
        <end position="375"/>
    </location>
</feature>
<dbReference type="PANTHER" id="PTHR11339">
    <property type="entry name" value="EXTRACELLULAR MATRIX GLYCOPROTEIN RELATED"/>
    <property type="match status" value="1"/>
</dbReference>
<feature type="compositionally biased region" description="Low complexity" evidence="9">
    <location>
        <begin position="634"/>
        <end position="697"/>
    </location>
</feature>
<dbReference type="GO" id="GO:0005615">
    <property type="term" value="C:extracellular space"/>
    <property type="evidence" value="ECO:0007669"/>
    <property type="project" value="TreeGrafter"/>
</dbReference>
<feature type="region of interest" description="Disordered" evidence="9">
    <location>
        <begin position="634"/>
        <end position="708"/>
    </location>
</feature>
<name>A0A8P4KJC6_DICLA</name>
<feature type="compositionally biased region" description="Low complexity" evidence="9">
    <location>
        <begin position="986"/>
        <end position="998"/>
    </location>
</feature>
<dbReference type="SMART" id="SM00214">
    <property type="entry name" value="VWC"/>
    <property type="match status" value="3"/>
</dbReference>
<evidence type="ECO:0000259" key="12">
    <source>
        <dbReference type="PROSITE" id="PS51233"/>
    </source>
</evidence>
<dbReference type="PROSITE" id="PS01225">
    <property type="entry name" value="CTCK_2"/>
    <property type="match status" value="1"/>
</dbReference>
<evidence type="ECO:0000256" key="2">
    <source>
        <dbReference type="ARBA" id="ARBA00022525"/>
    </source>
</evidence>
<feature type="domain" description="VWFC" evidence="11">
    <location>
        <begin position="1412"/>
        <end position="1480"/>
    </location>
</feature>
<keyword evidence="4" id="KW-0677">Repeat</keyword>
<dbReference type="Pfam" id="PF00094">
    <property type="entry name" value="VWD"/>
    <property type="match status" value="1"/>
</dbReference>
<evidence type="ECO:0000256" key="4">
    <source>
        <dbReference type="ARBA" id="ARBA00022737"/>
    </source>
</evidence>
<evidence type="ECO:0000259" key="10">
    <source>
        <dbReference type="PROSITE" id="PS01225"/>
    </source>
</evidence>
<feature type="region of interest" description="Disordered" evidence="9">
    <location>
        <begin position="986"/>
        <end position="1007"/>
    </location>
</feature>
<feature type="domain" description="CTCK" evidence="10">
    <location>
        <begin position="1659"/>
        <end position="1753"/>
    </location>
</feature>
<accession>A0A8P4KJC6</accession>
<reference evidence="13" key="2">
    <citation type="submission" date="2025-09" db="UniProtKB">
        <authorList>
            <consortium name="Ensembl"/>
        </authorList>
    </citation>
    <scope>IDENTIFICATION</scope>
</reference>
<dbReference type="InterPro" id="IPR050780">
    <property type="entry name" value="Mucin_vWF_Thrombospondin_sf"/>
</dbReference>
<feature type="region of interest" description="Disordered" evidence="9">
    <location>
        <begin position="732"/>
        <end position="934"/>
    </location>
</feature>
<dbReference type="PANTHER" id="PTHR11339:SF384">
    <property type="entry name" value="MUCIN-2"/>
    <property type="match status" value="1"/>
</dbReference>
<organism evidence="13 14">
    <name type="scientific">Dicentrarchus labrax</name>
    <name type="common">European seabass</name>
    <name type="synonym">Morone labrax</name>
    <dbReference type="NCBI Taxonomy" id="13489"/>
    <lineage>
        <taxon>Eukaryota</taxon>
        <taxon>Metazoa</taxon>
        <taxon>Chordata</taxon>
        <taxon>Craniata</taxon>
        <taxon>Vertebrata</taxon>
        <taxon>Euteleostomi</taxon>
        <taxon>Actinopterygii</taxon>
        <taxon>Neopterygii</taxon>
        <taxon>Teleostei</taxon>
        <taxon>Neoteleostei</taxon>
        <taxon>Acanthomorphata</taxon>
        <taxon>Eupercaria</taxon>
        <taxon>Moronidae</taxon>
        <taxon>Dicentrarchus</taxon>
    </lineage>
</organism>
<evidence type="ECO:0000313" key="13">
    <source>
        <dbReference type="Ensembl" id="ENSDLAP00005081461.1"/>
    </source>
</evidence>
<evidence type="ECO:0000256" key="8">
    <source>
        <dbReference type="PROSITE-ProRule" id="PRU00039"/>
    </source>
</evidence>
<keyword evidence="7" id="KW-0325">Glycoprotein</keyword>
<comment type="caution">
    <text evidence="8">Lacks conserved residue(s) required for the propagation of feature annotation.</text>
</comment>
<dbReference type="Ensembl" id="ENSDLAT00005075435.1">
    <property type="protein sequence ID" value="ENSDLAP00005081461.1"/>
    <property type="gene ID" value="ENSDLAG00005033118.1"/>
</dbReference>
<dbReference type="Gene3D" id="2.10.25.10">
    <property type="entry name" value="Laminin"/>
    <property type="match status" value="1"/>
</dbReference>
<reference evidence="13" key="1">
    <citation type="submission" date="2025-08" db="UniProtKB">
        <authorList>
            <consortium name="Ensembl"/>
        </authorList>
    </citation>
    <scope>IDENTIFICATION</scope>
</reference>
<proteinExistence type="predicted"/>
<evidence type="ECO:0000313" key="14">
    <source>
        <dbReference type="Proteomes" id="UP000694389"/>
    </source>
</evidence>
<dbReference type="PROSITE" id="PS01208">
    <property type="entry name" value="VWFC_1"/>
    <property type="match status" value="2"/>
</dbReference>
<dbReference type="SMART" id="SM00216">
    <property type="entry name" value="VWD"/>
    <property type="match status" value="1"/>
</dbReference>
<feature type="compositionally biased region" description="Low complexity" evidence="9">
    <location>
        <begin position="387"/>
        <end position="495"/>
    </location>
</feature>
<dbReference type="CDD" id="cd19941">
    <property type="entry name" value="TIL"/>
    <property type="match status" value="1"/>
</dbReference>
<dbReference type="SMART" id="SM00041">
    <property type="entry name" value="CT"/>
    <property type="match status" value="1"/>
</dbReference>
<sequence>MSNHYPDSTIDGGEYEPIDKITDPDMNVCSKPLEIECRAKLLKDVSLNDLGQKVTCDPAVGLTCHNKDQGIPPVCYDYEIRVKCCVNHCAVSTTIIPSTKPTTGGSTTTTITEKPSTPGATTTEKPTTTTAITEKPTTVPTEKPSTPGATTTEKPTTTTIITEKPSTPSATTTEKPTTTTAITEKPTTVPTEKPSTSGATTTEKPTTTTAITEKPTTVPTEKPSTPGATTTEKPITTITITEKPSTPSATTTEKPTTTTAITEKPTTVPTEKPSTPGATTTEKPTTTTAITEKPTTVPTEKPSTPGATTTEKPTTTITITEKPSTPSATTTEKPTTTTAITEKPTTVPTEKPSTSGATTTEKPTTTTAITEKQTTVPTEKPSTPGATTTEKPITTITITEKPSTPSATTTEKPTTTTAITEKPTTVPTEKPSTPGATTTEKPTTTTAITEKPTTVPTEKPSTPSATTTAEPTTIPTEKPSTPGATTTEKPTTTTAITEKPTTVPTEKPSTPGATTTEISTTTHANCIVCKWSDWMSNHYPDSTIDGGEYEPIDKITDPDMNVCSKPLEIECRAKQLKDVSLNDLGQKVSCDPAIGLTCHNKDQGIPPVCYDYEIRVKCCVNHCTVSTTIIPSTKPTTGGSTTTTITEKPSTPGATTTEKPTTTTTITEKPSTPGATTTEKPTTTTTAITEKPTTVATEKPSTPGATSVTATKATTEIPVVTGVTNTVVTTTHKTGPVMNETTTKATGKPSTPGATTTEKPTTTTAITENPTTVPTEKPSTPGSTTTEKPTTTTTITEKPSTPGSTTTEKPTTTTTVTEKPTTVPTEKPSTPGATTTEKPTITTAITEKPTTVPTEKPSTPGSTTTEKPTTTTTITENPSTPGSTTTEKPTTTTTVTEKPTTVPTEKPSTPSGTTTEKPTPETPTLTSSTPQPSTPGRTTICFCKYMDQIFSPGSFMYNKTDGAGWCFTAYCSVTCTVEKLGRPCHSTTPTTTTPSTTTQIGSTTKQPSSDCLYLKPPRKHGESWSSDNCTTDTCDNQRVIKEHVPCKSVTIPTCENGYPPVRVYDEAGCCFHYECRCVCAGWGDPHYQTFDGQYYSFQKNCTYVLVKEIIPEHNLTILIDNENCDASGTVTCAKALIVYYKNYEVILTIQRIPKTKTMVYVNGKLVSPTYSKDGIIITSTGIELRLRIPAIEAVVTFKGLLFSVELPFSLFHNNTEGQCGTCDNNRKNDCRLPNGQIHPSCSEMGHEWHVPDKKKPYCEKPPPPPQPTSKPQPCDPVTCEILISKVFEECHKVIPPNPFYEACKFDVCHTNSSVGCSSMEMYAMLCAEVSVCVAWRNATNGQCDYKCPENKVYKPCGPTVVPTCNARYNENVLQCQRENGNQNQDCNGFLEGCFCPDGMTLFNPKSDICVSSCCTGPDGQPKQLGETWQSGCQQCVCDEDTLSVQCEPLSCPTQEPITCTEEGEVLVNRTVDCCEKLTCECDRSRCSLVTECKLGFKLEIHMSNDSCCPSYLCVPKDVCVFNDTEYKPGMNFSKSLCESCSCTEAQDPTSKLKAHECHLEQCDKQCAEGYVYEKQPGQCCGSCIKTSCFLDVPGFNSQIIIKPSQSWSPPNDNCTKYDCEKVKDEFIISKNQTTCPAFDPENCVPGTEQSDINGCCKTCTPRHSCQMKKNTTYLYTNNCRSVVMVEITACEGSCGASSSMYSAESNSLMHSCTCCQEMATSKKEVEMSCPDGSTKMHTYISVDKCGCHVAECPIDTTV</sequence>
<dbReference type="InterPro" id="IPR025155">
    <property type="entry name" value="WxxW_domain"/>
</dbReference>
<keyword evidence="3" id="KW-0732">Signal</keyword>
<dbReference type="InterPro" id="IPR001846">
    <property type="entry name" value="VWF_type-D"/>
</dbReference>
<dbReference type="GO" id="GO:0031012">
    <property type="term" value="C:extracellular matrix"/>
    <property type="evidence" value="ECO:0007669"/>
    <property type="project" value="TreeGrafter"/>
</dbReference>
<dbReference type="Proteomes" id="UP000694389">
    <property type="component" value="Unassembled WGS sequence"/>
</dbReference>
<keyword evidence="14" id="KW-1185">Reference proteome</keyword>
<evidence type="ECO:0000256" key="9">
    <source>
        <dbReference type="SAM" id="MobiDB-lite"/>
    </source>
</evidence>
<feature type="compositionally biased region" description="Polar residues" evidence="9">
    <location>
        <begin position="376"/>
        <end position="386"/>
    </location>
</feature>
<evidence type="ECO:0000256" key="5">
    <source>
        <dbReference type="ARBA" id="ARBA00023008"/>
    </source>
</evidence>
<dbReference type="GeneTree" id="ENSGT00940000162219"/>
<dbReference type="PROSITE" id="PS01185">
    <property type="entry name" value="CTCK_1"/>
    <property type="match status" value="1"/>
</dbReference>
<keyword evidence="6" id="KW-1015">Disulfide bond</keyword>
<feature type="domain" description="VWFC" evidence="11">
    <location>
        <begin position="1517"/>
        <end position="1584"/>
    </location>
</feature>
<dbReference type="PROSITE" id="PS51233">
    <property type="entry name" value="VWFD"/>
    <property type="match status" value="1"/>
</dbReference>
<dbReference type="InterPro" id="IPR001007">
    <property type="entry name" value="VWF_dom"/>
</dbReference>
<feature type="compositionally biased region" description="Polar residues" evidence="9">
    <location>
        <begin position="739"/>
        <end position="749"/>
    </location>
</feature>
<feature type="region of interest" description="Disordered" evidence="9">
    <location>
        <begin position="98"/>
        <end position="495"/>
    </location>
</feature>
<evidence type="ECO:0000256" key="6">
    <source>
        <dbReference type="ARBA" id="ARBA00023157"/>
    </source>
</evidence>
<dbReference type="PRINTS" id="PR01217">
    <property type="entry name" value="PRICHEXTENSN"/>
</dbReference>
<evidence type="ECO:0000256" key="3">
    <source>
        <dbReference type="ARBA" id="ARBA00022729"/>
    </source>
</evidence>
<dbReference type="SMART" id="SM00832">
    <property type="entry name" value="C8"/>
    <property type="match status" value="1"/>
</dbReference>
<feature type="compositionally biased region" description="Low complexity" evidence="9">
    <location>
        <begin position="751"/>
        <end position="934"/>
    </location>
</feature>
<protein>
    <recommendedName>
        <fullName evidence="15">Mucin-2</fullName>
    </recommendedName>
</protein>
<evidence type="ECO:0008006" key="15">
    <source>
        <dbReference type="Google" id="ProtNLM"/>
    </source>
</evidence>
<dbReference type="InterPro" id="IPR006207">
    <property type="entry name" value="Cys_knot_C"/>
</dbReference>
<dbReference type="InterPro" id="IPR014853">
    <property type="entry name" value="VWF/SSPO/ZAN-like_Cys-rich_dom"/>
</dbReference>
<comment type="subcellular location">
    <subcellularLocation>
        <location evidence="1">Secreted</location>
    </subcellularLocation>
</comment>
<feature type="domain" description="VWFD" evidence="12">
    <location>
        <begin position="1077"/>
        <end position="1259"/>
    </location>
</feature>
<evidence type="ECO:0000256" key="1">
    <source>
        <dbReference type="ARBA" id="ARBA00004613"/>
    </source>
</evidence>
<keyword evidence="5" id="KW-0186">Copper</keyword>
<evidence type="ECO:0000259" key="11">
    <source>
        <dbReference type="PROSITE" id="PS50184"/>
    </source>
</evidence>
<dbReference type="PROSITE" id="PS50184">
    <property type="entry name" value="VWFC_2"/>
    <property type="match status" value="2"/>
</dbReference>
<evidence type="ECO:0000256" key="7">
    <source>
        <dbReference type="ARBA" id="ARBA00023180"/>
    </source>
</evidence>